<name>A0ABN9H464_9NEOB</name>
<accession>A0ABN9H464</accession>
<reference evidence="2" key="1">
    <citation type="submission" date="2023-05" db="EMBL/GenBank/DDBJ databases">
        <authorList>
            <person name="Stuckert A."/>
        </authorList>
    </citation>
    <scope>NUCLEOTIDE SEQUENCE</scope>
</reference>
<comment type="caution">
    <text evidence="2">The sequence shown here is derived from an EMBL/GenBank/DDBJ whole genome shotgun (WGS) entry which is preliminary data.</text>
</comment>
<dbReference type="Proteomes" id="UP001162483">
    <property type="component" value="Unassembled WGS sequence"/>
</dbReference>
<sequence>MFFGDDYIFTWTNFLGLNISIAGSLGLLVHYIHRRANEQPVRAYQQTGQQGEERGVSADLFITSDAWLAHHGHELARQAIANLHKSIEMMPFFYIF</sequence>
<feature type="transmembrane region" description="Helical" evidence="1">
    <location>
        <begin position="12"/>
        <end position="32"/>
    </location>
</feature>
<keyword evidence="3" id="KW-1185">Reference proteome</keyword>
<dbReference type="EMBL" id="CATNWA010019703">
    <property type="protein sequence ID" value="CAI9614538.1"/>
    <property type="molecule type" value="Genomic_DNA"/>
</dbReference>
<gene>
    <name evidence="2" type="ORF">SPARVUS_LOCUS15065631</name>
</gene>
<evidence type="ECO:0000313" key="2">
    <source>
        <dbReference type="EMBL" id="CAI9614538.1"/>
    </source>
</evidence>
<protein>
    <submittedName>
        <fullName evidence="2">Uncharacterized protein</fullName>
    </submittedName>
</protein>
<keyword evidence="1" id="KW-0812">Transmembrane</keyword>
<keyword evidence="1" id="KW-1133">Transmembrane helix</keyword>
<keyword evidence="1" id="KW-0472">Membrane</keyword>
<evidence type="ECO:0000313" key="3">
    <source>
        <dbReference type="Proteomes" id="UP001162483"/>
    </source>
</evidence>
<proteinExistence type="predicted"/>
<organism evidence="2 3">
    <name type="scientific">Staurois parvus</name>
    <dbReference type="NCBI Taxonomy" id="386267"/>
    <lineage>
        <taxon>Eukaryota</taxon>
        <taxon>Metazoa</taxon>
        <taxon>Chordata</taxon>
        <taxon>Craniata</taxon>
        <taxon>Vertebrata</taxon>
        <taxon>Euteleostomi</taxon>
        <taxon>Amphibia</taxon>
        <taxon>Batrachia</taxon>
        <taxon>Anura</taxon>
        <taxon>Neobatrachia</taxon>
        <taxon>Ranoidea</taxon>
        <taxon>Ranidae</taxon>
        <taxon>Staurois</taxon>
    </lineage>
</organism>
<evidence type="ECO:0000256" key="1">
    <source>
        <dbReference type="SAM" id="Phobius"/>
    </source>
</evidence>